<keyword evidence="3" id="KW-1185">Reference proteome</keyword>
<feature type="compositionally biased region" description="Basic and acidic residues" evidence="1">
    <location>
        <begin position="83"/>
        <end position="92"/>
    </location>
</feature>
<feature type="compositionally biased region" description="Basic and acidic residues" evidence="1">
    <location>
        <begin position="48"/>
        <end position="60"/>
    </location>
</feature>
<gene>
    <name evidence="2" type="ORF">NECAME_12172</name>
</gene>
<evidence type="ECO:0000313" key="3">
    <source>
        <dbReference type="Proteomes" id="UP000053676"/>
    </source>
</evidence>
<dbReference type="AlphaFoldDB" id="W2T444"/>
<reference evidence="3" key="1">
    <citation type="journal article" date="2014" name="Nat. Genet.">
        <title>Genome of the human hookworm Necator americanus.</title>
        <authorList>
            <person name="Tang Y.T."/>
            <person name="Gao X."/>
            <person name="Rosa B.A."/>
            <person name="Abubucker S."/>
            <person name="Hallsworth-Pepin K."/>
            <person name="Martin J."/>
            <person name="Tyagi R."/>
            <person name="Heizer E."/>
            <person name="Zhang X."/>
            <person name="Bhonagiri-Palsikar V."/>
            <person name="Minx P."/>
            <person name="Warren W.C."/>
            <person name="Wang Q."/>
            <person name="Zhan B."/>
            <person name="Hotez P.J."/>
            <person name="Sternberg P.W."/>
            <person name="Dougall A."/>
            <person name="Gaze S.T."/>
            <person name="Mulvenna J."/>
            <person name="Sotillo J."/>
            <person name="Ranganathan S."/>
            <person name="Rabelo E.M."/>
            <person name="Wilson R.K."/>
            <person name="Felgner P.L."/>
            <person name="Bethony J."/>
            <person name="Hawdon J.M."/>
            <person name="Gasser R.B."/>
            <person name="Loukas A."/>
            <person name="Mitreva M."/>
        </authorList>
    </citation>
    <scope>NUCLEOTIDE SEQUENCE [LARGE SCALE GENOMIC DNA]</scope>
</reference>
<organism evidence="2 3">
    <name type="scientific">Necator americanus</name>
    <name type="common">Human hookworm</name>
    <dbReference type="NCBI Taxonomy" id="51031"/>
    <lineage>
        <taxon>Eukaryota</taxon>
        <taxon>Metazoa</taxon>
        <taxon>Ecdysozoa</taxon>
        <taxon>Nematoda</taxon>
        <taxon>Chromadorea</taxon>
        <taxon>Rhabditida</taxon>
        <taxon>Rhabditina</taxon>
        <taxon>Rhabditomorpha</taxon>
        <taxon>Strongyloidea</taxon>
        <taxon>Ancylostomatidae</taxon>
        <taxon>Bunostominae</taxon>
        <taxon>Necator</taxon>
    </lineage>
</organism>
<protein>
    <submittedName>
        <fullName evidence="2">Uncharacterized protein</fullName>
    </submittedName>
</protein>
<feature type="compositionally biased region" description="Polar residues" evidence="1">
    <location>
        <begin position="66"/>
        <end position="81"/>
    </location>
</feature>
<dbReference type="EMBL" id="KI660277">
    <property type="protein sequence ID" value="ETN75742.1"/>
    <property type="molecule type" value="Genomic_DNA"/>
</dbReference>
<feature type="compositionally biased region" description="Polar residues" evidence="1">
    <location>
        <begin position="15"/>
        <end position="39"/>
    </location>
</feature>
<evidence type="ECO:0000313" key="2">
    <source>
        <dbReference type="EMBL" id="ETN75742.1"/>
    </source>
</evidence>
<dbReference type="Proteomes" id="UP000053676">
    <property type="component" value="Unassembled WGS sequence"/>
</dbReference>
<name>W2T444_NECAM</name>
<dbReference type="KEGG" id="nai:NECAME_12172"/>
<proteinExistence type="predicted"/>
<feature type="region of interest" description="Disordered" evidence="1">
    <location>
        <begin position="1"/>
        <end position="92"/>
    </location>
</feature>
<sequence length="92" mass="10683">MSVKQEQSRQHGNGALSQQQFTTTLRDVNRVETLTQQRGNRPLFYTESDGRFDEAARNDLQDDSELQNSTAKDQRSRSANMKKQCERITKYL</sequence>
<evidence type="ECO:0000256" key="1">
    <source>
        <dbReference type="SAM" id="MobiDB-lite"/>
    </source>
</evidence>
<accession>W2T444</accession>